<dbReference type="Pfam" id="PF02023">
    <property type="entry name" value="SCAN"/>
    <property type="match status" value="1"/>
</dbReference>
<organism evidence="3 4">
    <name type="scientific">Crotalus adamanteus</name>
    <name type="common">Eastern diamondback rattlesnake</name>
    <dbReference type="NCBI Taxonomy" id="8729"/>
    <lineage>
        <taxon>Eukaryota</taxon>
        <taxon>Metazoa</taxon>
        <taxon>Chordata</taxon>
        <taxon>Craniata</taxon>
        <taxon>Vertebrata</taxon>
        <taxon>Euteleostomi</taxon>
        <taxon>Lepidosauria</taxon>
        <taxon>Squamata</taxon>
        <taxon>Bifurcata</taxon>
        <taxon>Unidentata</taxon>
        <taxon>Episquamata</taxon>
        <taxon>Toxicofera</taxon>
        <taxon>Serpentes</taxon>
        <taxon>Colubroidea</taxon>
        <taxon>Viperidae</taxon>
        <taxon>Crotalinae</taxon>
        <taxon>Crotalus</taxon>
    </lineage>
</organism>
<dbReference type="EMBL" id="JAOTOJ010000001">
    <property type="protein sequence ID" value="KAK9409264.1"/>
    <property type="molecule type" value="Genomic_DNA"/>
</dbReference>
<proteinExistence type="predicted"/>
<evidence type="ECO:0000259" key="2">
    <source>
        <dbReference type="PROSITE" id="PS50804"/>
    </source>
</evidence>
<dbReference type="Proteomes" id="UP001474421">
    <property type="component" value="Unassembled WGS sequence"/>
</dbReference>
<accession>A0AAW1C4H7</accession>
<evidence type="ECO:0000313" key="4">
    <source>
        <dbReference type="Proteomes" id="UP001474421"/>
    </source>
</evidence>
<dbReference type="PANTHER" id="PTHR45935:SF15">
    <property type="entry name" value="SCAN BOX DOMAIN-CONTAINING PROTEIN"/>
    <property type="match status" value="1"/>
</dbReference>
<keyword evidence="4" id="KW-1185">Reference proteome</keyword>
<feature type="domain" description="SCAN box" evidence="2">
    <location>
        <begin position="140"/>
        <end position="186"/>
    </location>
</feature>
<dbReference type="SMART" id="SM00431">
    <property type="entry name" value="SCAN"/>
    <property type="match status" value="1"/>
</dbReference>
<dbReference type="InterPro" id="IPR038269">
    <property type="entry name" value="SCAN_sf"/>
</dbReference>
<dbReference type="PROSITE" id="PS50804">
    <property type="entry name" value="SCAN_BOX"/>
    <property type="match status" value="1"/>
</dbReference>
<dbReference type="SUPFAM" id="SSF47353">
    <property type="entry name" value="Retrovirus capsid dimerization domain-like"/>
    <property type="match status" value="1"/>
</dbReference>
<dbReference type="InterPro" id="IPR003309">
    <property type="entry name" value="SCAN_dom"/>
</dbReference>
<protein>
    <submittedName>
        <fullName evidence="3">SCAND3: SCAN domain-containing protein 3</fullName>
    </submittedName>
</protein>
<gene>
    <name evidence="3" type="ORF">NXF25_000439</name>
</gene>
<dbReference type="Gene3D" id="1.10.4020.10">
    <property type="entry name" value="DNA breaking-rejoining enzymes"/>
    <property type="match status" value="1"/>
</dbReference>
<dbReference type="PANTHER" id="PTHR45935">
    <property type="entry name" value="PROTEIN ZBED8-RELATED"/>
    <property type="match status" value="1"/>
</dbReference>
<dbReference type="InterPro" id="IPR050916">
    <property type="entry name" value="SCAN-C2H2_zinc_finger"/>
</dbReference>
<evidence type="ECO:0000256" key="1">
    <source>
        <dbReference type="ARBA" id="ARBA00023242"/>
    </source>
</evidence>
<sequence length="186" mass="21421">MERGNKCPEAIQSVSNGGFATRTIPHQVKKEPKDYLAYYWEAQWQEFLQTVEFSSSELKILQLSEASTPWNDTKAFLVSFKQVAKACKWPKEEWVTQLLPAISGEAEIAFSVLEGKDRENYGKDKAALLRGDAVSREKSRQHFRCFCYLEAKGPRAVYGQLQELCCQWLKAERHTKEQILELLVLE</sequence>
<reference evidence="3 4" key="1">
    <citation type="journal article" date="2024" name="Proc. Natl. Acad. Sci. U.S.A.">
        <title>The genetic regulatory architecture and epigenomic basis for age-related changes in rattlesnake venom.</title>
        <authorList>
            <person name="Hogan M.P."/>
            <person name="Holding M.L."/>
            <person name="Nystrom G.S."/>
            <person name="Colston T.J."/>
            <person name="Bartlett D.A."/>
            <person name="Mason A.J."/>
            <person name="Ellsworth S.A."/>
            <person name="Rautsaw R.M."/>
            <person name="Lawrence K.C."/>
            <person name="Strickland J.L."/>
            <person name="He B."/>
            <person name="Fraser P."/>
            <person name="Margres M.J."/>
            <person name="Gilbert D.M."/>
            <person name="Gibbs H.L."/>
            <person name="Parkinson C.L."/>
            <person name="Rokyta D.R."/>
        </authorList>
    </citation>
    <scope>NUCLEOTIDE SEQUENCE [LARGE SCALE GENOMIC DNA]</scope>
    <source>
        <strain evidence="3">DRR0105</strain>
    </source>
</reference>
<dbReference type="AlphaFoldDB" id="A0AAW1C4H7"/>
<name>A0AAW1C4H7_CROAD</name>
<comment type="caution">
    <text evidence="3">The sequence shown here is derived from an EMBL/GenBank/DDBJ whole genome shotgun (WGS) entry which is preliminary data.</text>
</comment>
<evidence type="ECO:0000313" key="3">
    <source>
        <dbReference type="EMBL" id="KAK9409264.1"/>
    </source>
</evidence>
<keyword evidence="1" id="KW-0539">Nucleus</keyword>